<keyword evidence="3" id="KW-1185">Reference proteome</keyword>
<comment type="caution">
    <text evidence="2">The sequence shown here is derived from an EMBL/GenBank/DDBJ whole genome shotgun (WGS) entry which is preliminary data.</text>
</comment>
<name>A0ABQ9WWS8_9EUKA</name>
<feature type="signal peptide" evidence="1">
    <location>
        <begin position="1"/>
        <end position="18"/>
    </location>
</feature>
<dbReference type="SUPFAM" id="SSF51126">
    <property type="entry name" value="Pectin lyase-like"/>
    <property type="match status" value="1"/>
</dbReference>
<evidence type="ECO:0000256" key="1">
    <source>
        <dbReference type="SAM" id="SignalP"/>
    </source>
</evidence>
<sequence length="1004" mass="106657">MIRFGLLFVFSCLYCAWDDCSDTTVQSLSPILTSFTNTVEHGNGEPGWLLLPRGHFFASNDVVESSDLTMRGNETRIRFWDDFRGRGGKKTGKLDGNVVGFETMFVFRNSSVCLWWLELDCGVYGVGTARVLGSCVVVSLCSIRSNMECSPFVVCWMGETDWNSITVTSSSHVSSCSPSLLPLVGICDDSIRSGKTGTASLGRLDGTDRAEGCTSSVSITGTSIELRDGDLILGTGPLIGSLDLDRAGNDVETKSVWTSLVGCVFVNMTSRCSSEGIEVGSWFGQSIVGSVVSSCSNHLYGTSIRSLNGGGSLLSLNSSFVSCLVDATNENKPFTTQTIITADHSLFSFKLCTFKGCNVPTGNGGAIFCYKINVGISIESCSFDSCSASIAGGAIYINYSEGTTNTVSLKSSSFTSCFASHDASLRMNHPCRLTISECVFIESEAVQYGGAIGLLSWDPATNGGAISNCLFQKCKQINATSGNGGGVMFLQVCPSVQLSSLLFDGCSAANGRGHVIYHHSTPVPTLTSTTVSNCASSSKFDTSLIFVQQTGQEFNNLLNQSPATITLTALTAEVKGTAADVEVALNKEVFGTLLVVVSNVGGERVEVTKGIPNIGRVLKFSMSSSIGSCSVSIGETCLLQTPLSDYSIVAAFLPGHVITFSTSPIFESPTIPPSLISAVCSLDASHTKVSVDFEGRAFEDGEYEVALHDDSWFVVELKTDPDGKSTGTKDLGLIGSESVWFERGTWIVKEVKSVTDSTMLIDIAHPVSFTIPTVARLSKIEVSELDGSTKGKVTLSFSSVELEKEKEYTLTLIGHDAAQETLTRVVTTTSSGEIGVLDEVLYPFETDPVERAQQMKYGVLYKVTSLQATGRSTSVQVGSVGVQMPVEPVRLTKIEVDDETETTIRLLVTGSGLVPKETYTVEVSGVSTGSGSEDAHTRTFTVVASGATSATSSTLFLSSSDSTSLQFGQTYTVTKIDNGTDDGIVVDSPSFMTPQLTELPPLPP</sequence>
<evidence type="ECO:0000313" key="3">
    <source>
        <dbReference type="Proteomes" id="UP001281761"/>
    </source>
</evidence>
<evidence type="ECO:0000313" key="2">
    <source>
        <dbReference type="EMBL" id="KAK2943949.1"/>
    </source>
</evidence>
<dbReference type="Proteomes" id="UP001281761">
    <property type="component" value="Unassembled WGS sequence"/>
</dbReference>
<organism evidence="2 3">
    <name type="scientific">Blattamonas nauphoetae</name>
    <dbReference type="NCBI Taxonomy" id="2049346"/>
    <lineage>
        <taxon>Eukaryota</taxon>
        <taxon>Metamonada</taxon>
        <taxon>Preaxostyla</taxon>
        <taxon>Oxymonadida</taxon>
        <taxon>Blattamonas</taxon>
    </lineage>
</organism>
<feature type="chain" id="PRO_5045318008" evidence="1">
    <location>
        <begin position="19"/>
        <end position="1004"/>
    </location>
</feature>
<gene>
    <name evidence="2" type="ORF">BLNAU_21152</name>
</gene>
<reference evidence="2 3" key="1">
    <citation type="journal article" date="2022" name="bioRxiv">
        <title>Genomics of Preaxostyla Flagellates Illuminates Evolutionary Transitions and the Path Towards Mitochondrial Loss.</title>
        <authorList>
            <person name="Novak L.V.F."/>
            <person name="Treitli S.C."/>
            <person name="Pyrih J."/>
            <person name="Halakuc P."/>
            <person name="Pipaliya S.V."/>
            <person name="Vacek V."/>
            <person name="Brzon O."/>
            <person name="Soukal P."/>
            <person name="Eme L."/>
            <person name="Dacks J.B."/>
            <person name="Karnkowska A."/>
            <person name="Elias M."/>
            <person name="Hampl V."/>
        </authorList>
    </citation>
    <scope>NUCLEOTIDE SEQUENCE [LARGE SCALE GENOMIC DNA]</scope>
    <source>
        <strain evidence="2">NAU3</strain>
        <tissue evidence="2">Gut</tissue>
    </source>
</reference>
<protein>
    <submittedName>
        <fullName evidence="2">Uncharacterized protein</fullName>
    </submittedName>
</protein>
<dbReference type="InterPro" id="IPR011050">
    <property type="entry name" value="Pectin_lyase_fold/virulence"/>
</dbReference>
<dbReference type="EMBL" id="JARBJD010000321">
    <property type="protein sequence ID" value="KAK2943949.1"/>
    <property type="molecule type" value="Genomic_DNA"/>
</dbReference>
<accession>A0ABQ9WWS8</accession>
<proteinExistence type="predicted"/>
<keyword evidence="1" id="KW-0732">Signal</keyword>